<dbReference type="Proteomes" id="UP000324974">
    <property type="component" value="Chromosome"/>
</dbReference>
<evidence type="ECO:0000313" key="2">
    <source>
        <dbReference type="Proteomes" id="UP000324974"/>
    </source>
</evidence>
<protein>
    <submittedName>
        <fullName evidence="1">Uncharacterized protein</fullName>
    </submittedName>
</protein>
<dbReference type="KEGG" id="lrs:PX52LOC_06659"/>
<dbReference type="EMBL" id="CP042425">
    <property type="protein sequence ID" value="QEL19583.1"/>
    <property type="molecule type" value="Genomic_DNA"/>
</dbReference>
<dbReference type="AlphaFoldDB" id="A0A5C1AN90"/>
<organism evidence="1 2">
    <name type="scientific">Limnoglobus roseus</name>
    <dbReference type="NCBI Taxonomy" id="2598579"/>
    <lineage>
        <taxon>Bacteria</taxon>
        <taxon>Pseudomonadati</taxon>
        <taxon>Planctomycetota</taxon>
        <taxon>Planctomycetia</taxon>
        <taxon>Gemmatales</taxon>
        <taxon>Gemmataceae</taxon>
        <taxon>Limnoglobus</taxon>
    </lineage>
</organism>
<name>A0A5C1AN90_9BACT</name>
<keyword evidence="2" id="KW-1185">Reference proteome</keyword>
<accession>A0A5C1AN90</accession>
<evidence type="ECO:0000313" key="1">
    <source>
        <dbReference type="EMBL" id="QEL19583.1"/>
    </source>
</evidence>
<dbReference type="OrthoDB" id="301719at2"/>
<reference evidence="2" key="1">
    <citation type="submission" date="2019-08" db="EMBL/GenBank/DDBJ databases">
        <title>Limnoglobus roseus gen. nov., sp. nov., a novel freshwater planctomycete with a giant genome from the family Gemmataceae.</title>
        <authorList>
            <person name="Kulichevskaya I.S."/>
            <person name="Naumoff D.G."/>
            <person name="Miroshnikov K."/>
            <person name="Ivanova A."/>
            <person name="Philippov D.A."/>
            <person name="Hakobyan A."/>
            <person name="Rijpstra I.C."/>
            <person name="Sinninghe Damste J.S."/>
            <person name="Liesack W."/>
            <person name="Dedysh S.N."/>
        </authorList>
    </citation>
    <scope>NUCLEOTIDE SEQUENCE [LARGE SCALE GENOMIC DNA]</scope>
    <source>
        <strain evidence="2">PX52</strain>
    </source>
</reference>
<dbReference type="RefSeq" id="WP_149113957.1">
    <property type="nucleotide sequence ID" value="NZ_CP042425.1"/>
</dbReference>
<sequence length="174" mass="19360">MVPTADPQRTPAIGLDLALLALLVEQARTRLLTSRADDPLFLSRFGWSVLDHLELRPTDVVAAGASQQVVQKAYEEIGRRFLDVVLPAIEDIPHLDAKHVAEYLASIDPNRPVASRLSAAFGASRMRLFDRDRRLVYRSVGYRGRRGDPLADFLIEYAIRPVVVAAASLPTRDF</sequence>
<gene>
    <name evidence="1" type="ORF">PX52LOC_06659</name>
</gene>
<proteinExistence type="predicted"/>